<sequence>MPDADYPLTGRFLQSRLRHAMTDHEKSVLEGLIDRTVTFAGETVVVKRGEYMNHSMLLIEGFMLRTIEADGKEAIVGLQVPGDFVDLHAFALKRLDHDLKAVGRVTVGYVPHERLQQVMLEEPHLARLFWFSTLLDASIHREWIRKVGQLRAMGKVAHFICEIWYRLRMVELGKEAGFQTPFSQIHLANMCGMSTIHVSRTMKDLREAGMMEFRRGRVIIHDGEKLKKIASFDPAYLYGEGGLEVGHALDLGADERALAK</sequence>
<gene>
    <name evidence="5" type="ORF">HME9302_01849</name>
</gene>
<feature type="domain" description="HTH crp-type" evidence="4">
    <location>
        <begin position="150"/>
        <end position="224"/>
    </location>
</feature>
<dbReference type="AlphaFoldDB" id="A0A369QAS6"/>
<dbReference type="Pfam" id="PF13545">
    <property type="entry name" value="HTH_Crp_2"/>
    <property type="match status" value="1"/>
</dbReference>
<dbReference type="SMART" id="SM00419">
    <property type="entry name" value="HTH_CRP"/>
    <property type="match status" value="1"/>
</dbReference>
<dbReference type="InterPro" id="IPR000595">
    <property type="entry name" value="cNMP-bd_dom"/>
</dbReference>
<protein>
    <recommendedName>
        <fullName evidence="4">HTH crp-type domain-containing protein</fullName>
    </recommendedName>
</protein>
<dbReference type="InterPro" id="IPR018490">
    <property type="entry name" value="cNMP-bd_dom_sf"/>
</dbReference>
<keyword evidence="6" id="KW-1185">Reference proteome</keyword>
<dbReference type="InterPro" id="IPR036390">
    <property type="entry name" value="WH_DNA-bd_sf"/>
</dbReference>
<dbReference type="EMBL" id="QBKA01000002">
    <property type="protein sequence ID" value="RDC60635.1"/>
    <property type="molecule type" value="Genomic_DNA"/>
</dbReference>
<reference evidence="5 6" key="1">
    <citation type="submission" date="2018-04" db="EMBL/GenBank/DDBJ databases">
        <title>Altererythrobacter sp. HME9302 genome sequencing and assembly.</title>
        <authorList>
            <person name="Kang H."/>
            <person name="Kim H."/>
            <person name="Joh K."/>
        </authorList>
    </citation>
    <scope>NUCLEOTIDE SEQUENCE [LARGE SCALE GENOMIC DNA]</scope>
    <source>
        <strain evidence="5 6">HME9302</strain>
    </source>
</reference>
<dbReference type="InterPro" id="IPR012318">
    <property type="entry name" value="HTH_CRP"/>
</dbReference>
<organism evidence="5 6">
    <name type="scientific">Alteripontixanthobacter maritimus</name>
    <dbReference type="NCBI Taxonomy" id="2161824"/>
    <lineage>
        <taxon>Bacteria</taxon>
        <taxon>Pseudomonadati</taxon>
        <taxon>Pseudomonadota</taxon>
        <taxon>Alphaproteobacteria</taxon>
        <taxon>Sphingomonadales</taxon>
        <taxon>Erythrobacteraceae</taxon>
        <taxon>Alteripontixanthobacter</taxon>
    </lineage>
</organism>
<dbReference type="SUPFAM" id="SSF51206">
    <property type="entry name" value="cAMP-binding domain-like"/>
    <property type="match status" value="1"/>
</dbReference>
<dbReference type="Gene3D" id="1.10.10.10">
    <property type="entry name" value="Winged helix-like DNA-binding domain superfamily/Winged helix DNA-binding domain"/>
    <property type="match status" value="1"/>
</dbReference>
<evidence type="ECO:0000313" key="5">
    <source>
        <dbReference type="EMBL" id="RDC60635.1"/>
    </source>
</evidence>
<keyword evidence="3" id="KW-0804">Transcription</keyword>
<evidence type="ECO:0000256" key="2">
    <source>
        <dbReference type="ARBA" id="ARBA00023125"/>
    </source>
</evidence>
<proteinExistence type="predicted"/>
<dbReference type="CDD" id="cd00038">
    <property type="entry name" value="CAP_ED"/>
    <property type="match status" value="1"/>
</dbReference>
<dbReference type="PROSITE" id="PS51063">
    <property type="entry name" value="HTH_CRP_2"/>
    <property type="match status" value="1"/>
</dbReference>
<dbReference type="InterPro" id="IPR036388">
    <property type="entry name" value="WH-like_DNA-bd_sf"/>
</dbReference>
<accession>A0A369QAS6</accession>
<name>A0A369QAS6_9SPHN</name>
<dbReference type="GO" id="GO:0003677">
    <property type="term" value="F:DNA binding"/>
    <property type="evidence" value="ECO:0007669"/>
    <property type="project" value="UniProtKB-KW"/>
</dbReference>
<keyword evidence="2" id="KW-0238">DNA-binding</keyword>
<comment type="caution">
    <text evidence="5">The sequence shown here is derived from an EMBL/GenBank/DDBJ whole genome shotgun (WGS) entry which is preliminary data.</text>
</comment>
<evidence type="ECO:0000256" key="1">
    <source>
        <dbReference type="ARBA" id="ARBA00023015"/>
    </source>
</evidence>
<dbReference type="Proteomes" id="UP000253727">
    <property type="component" value="Unassembled WGS sequence"/>
</dbReference>
<dbReference type="SUPFAM" id="SSF46785">
    <property type="entry name" value="Winged helix' DNA-binding domain"/>
    <property type="match status" value="1"/>
</dbReference>
<evidence type="ECO:0000313" key="6">
    <source>
        <dbReference type="Proteomes" id="UP000253727"/>
    </source>
</evidence>
<dbReference type="Gene3D" id="2.60.120.10">
    <property type="entry name" value="Jelly Rolls"/>
    <property type="match status" value="1"/>
</dbReference>
<evidence type="ECO:0000256" key="3">
    <source>
        <dbReference type="ARBA" id="ARBA00023163"/>
    </source>
</evidence>
<keyword evidence="1" id="KW-0805">Transcription regulation</keyword>
<dbReference type="Pfam" id="PF00027">
    <property type="entry name" value="cNMP_binding"/>
    <property type="match status" value="1"/>
</dbReference>
<evidence type="ECO:0000259" key="4">
    <source>
        <dbReference type="PROSITE" id="PS51063"/>
    </source>
</evidence>
<dbReference type="GO" id="GO:0006355">
    <property type="term" value="P:regulation of DNA-templated transcription"/>
    <property type="evidence" value="ECO:0007669"/>
    <property type="project" value="InterPro"/>
</dbReference>
<dbReference type="InterPro" id="IPR014710">
    <property type="entry name" value="RmlC-like_jellyroll"/>
</dbReference>